<organism evidence="1 2">
    <name type="scientific">Pseudarcicella hirudinis</name>
    <dbReference type="NCBI Taxonomy" id="1079859"/>
    <lineage>
        <taxon>Bacteria</taxon>
        <taxon>Pseudomonadati</taxon>
        <taxon>Bacteroidota</taxon>
        <taxon>Cytophagia</taxon>
        <taxon>Cytophagales</taxon>
        <taxon>Flectobacillaceae</taxon>
        <taxon>Pseudarcicella</taxon>
    </lineage>
</organism>
<sequence length="165" mass="18282">MDGALKNLQDAIELKLVGRVPKQAGDPDINIKLENSNSEFQQYVFKSHVKAYVDAGLLKLNVMEKVKIALTPDCKDLFSVLGSEQAKDVGLKQAQYYLSNPGFAVDQVKEAYDHWDEITQMASDYCVKQQNAPQPSGCEPQTNCIPCDAAEVLSKIITVTLNIFK</sequence>
<proteinExistence type="predicted"/>
<dbReference type="EMBL" id="FOXH01000017">
    <property type="protein sequence ID" value="SFQ39191.1"/>
    <property type="molecule type" value="Genomic_DNA"/>
</dbReference>
<evidence type="ECO:0000313" key="2">
    <source>
        <dbReference type="Proteomes" id="UP000199306"/>
    </source>
</evidence>
<dbReference type="Proteomes" id="UP000199306">
    <property type="component" value="Unassembled WGS sequence"/>
</dbReference>
<keyword evidence="2" id="KW-1185">Reference proteome</keyword>
<reference evidence="1 2" key="1">
    <citation type="submission" date="2016-10" db="EMBL/GenBank/DDBJ databases">
        <authorList>
            <person name="de Groot N.N."/>
        </authorList>
    </citation>
    <scope>NUCLEOTIDE SEQUENCE [LARGE SCALE GENOMIC DNA]</scope>
    <source>
        <strain evidence="2">E92,LMG 26720,CCM 7988</strain>
    </source>
</reference>
<accession>A0A1I5Y4N6</accession>
<dbReference type="AlphaFoldDB" id="A0A1I5Y4N6"/>
<dbReference type="STRING" id="1079859.SAMN04515674_1172"/>
<gene>
    <name evidence="1" type="ORF">SAMN04515674_1172</name>
</gene>
<evidence type="ECO:0000313" key="1">
    <source>
        <dbReference type="EMBL" id="SFQ39191.1"/>
    </source>
</evidence>
<name>A0A1I5Y4N6_9BACT</name>
<protein>
    <submittedName>
        <fullName evidence="1">Uncharacterized protein</fullName>
    </submittedName>
</protein>